<proteinExistence type="predicted"/>
<dbReference type="Proteomes" id="UP000025241">
    <property type="component" value="Chromosome I"/>
</dbReference>
<dbReference type="AlphaFoldDB" id="A0A024HDY0"/>
<accession>A0A024HDY0</accession>
<evidence type="ECO:0000313" key="2">
    <source>
        <dbReference type="Proteomes" id="UP000025241"/>
    </source>
</evidence>
<dbReference type="STRING" id="1301098.PKB_1293"/>
<dbReference type="KEGG" id="pkc:PKB_1293"/>
<name>A0A024HDY0_PSEKB</name>
<evidence type="ECO:0000313" key="1">
    <source>
        <dbReference type="EMBL" id="CDF82658.1"/>
    </source>
</evidence>
<organism evidence="1 2">
    <name type="scientific">Pseudomonas knackmussii (strain DSM 6978 / CCUG 54928 / LMG 23759 / B13)</name>
    <dbReference type="NCBI Taxonomy" id="1301098"/>
    <lineage>
        <taxon>Bacteria</taxon>
        <taxon>Pseudomonadati</taxon>
        <taxon>Pseudomonadota</taxon>
        <taxon>Gammaproteobacteria</taxon>
        <taxon>Pseudomonadales</taxon>
        <taxon>Pseudomonadaceae</taxon>
        <taxon>Pseudomonas</taxon>
    </lineage>
</organism>
<dbReference type="HOGENOM" id="CLU_203274_0_0_6"/>
<reference evidence="1 2" key="1">
    <citation type="submission" date="2013-03" db="EMBL/GenBank/DDBJ databases">
        <authorList>
            <person name="Linke B."/>
        </authorList>
    </citation>
    <scope>NUCLEOTIDE SEQUENCE [LARGE SCALE GENOMIC DNA]</scope>
    <source>
        <strain evidence="1 2">B13</strain>
    </source>
</reference>
<reference evidence="1 2" key="2">
    <citation type="submission" date="2014-05" db="EMBL/GenBank/DDBJ databases">
        <title>Genome sequence of the 3-chlorobenzoate degrading bacterium Pseudomonas knackmussii B13 shows multiple evidence for horizontal gene transfer.</title>
        <authorList>
            <person name="Miyazaki R."/>
            <person name="Bertelli C."/>
            <person name="Falquet L."/>
            <person name="Robinson-Rechavi M."/>
            <person name="Gharib W."/>
            <person name="Roy S."/>
            <person name="Van der Meer J.R."/>
        </authorList>
    </citation>
    <scope>NUCLEOTIDE SEQUENCE [LARGE SCALE GENOMIC DNA]</scope>
    <source>
        <strain evidence="1 2">B13</strain>
    </source>
</reference>
<protein>
    <submittedName>
        <fullName evidence="1">Uncharacterized protein</fullName>
    </submittedName>
</protein>
<sequence length="51" mass="6020">MKEQRKLRGMRAHVDELLSQGWRTTSRDPLALKRGPQRLHYRHGMLINAPL</sequence>
<dbReference type="EMBL" id="HG322950">
    <property type="protein sequence ID" value="CDF82658.1"/>
    <property type="molecule type" value="Genomic_DNA"/>
</dbReference>
<gene>
    <name evidence="1" type="ORF">PKB_1293</name>
</gene>
<keyword evidence="2" id="KW-1185">Reference proteome</keyword>